<evidence type="ECO:0000256" key="5">
    <source>
        <dbReference type="ARBA" id="ARBA00022856"/>
    </source>
</evidence>
<evidence type="ECO:0000256" key="8">
    <source>
        <dbReference type="RuleBase" id="RU003755"/>
    </source>
</evidence>
<evidence type="ECO:0000256" key="2">
    <source>
        <dbReference type="ARBA" id="ARBA00005982"/>
    </source>
</evidence>
<dbReference type="CDD" id="cd17347">
    <property type="entry name" value="MFS_SLC15A1_2_like"/>
    <property type="match status" value="1"/>
</dbReference>
<keyword evidence="8" id="KW-0813">Transport</keyword>
<feature type="transmembrane region" description="Helical" evidence="9">
    <location>
        <begin position="293"/>
        <end position="311"/>
    </location>
</feature>
<dbReference type="Gene3D" id="1.20.1250.20">
    <property type="entry name" value="MFS general substrate transporter like domains"/>
    <property type="match status" value="2"/>
</dbReference>
<keyword evidence="5" id="KW-0571">Peptide transport</keyword>
<dbReference type="Pfam" id="PF00854">
    <property type="entry name" value="PTR2"/>
    <property type="match status" value="2"/>
</dbReference>
<dbReference type="PANTHER" id="PTHR11654">
    <property type="entry name" value="OLIGOPEPTIDE TRANSPORTER-RELATED"/>
    <property type="match status" value="1"/>
</dbReference>
<feature type="transmembrane region" description="Helical" evidence="9">
    <location>
        <begin position="670"/>
        <end position="689"/>
    </location>
</feature>
<comment type="subcellular location">
    <subcellularLocation>
        <location evidence="1 8">Membrane</location>
        <topology evidence="1 8">Multi-pass membrane protein</topology>
    </subcellularLocation>
</comment>
<dbReference type="PROSITE" id="PS01023">
    <property type="entry name" value="PTR2_2"/>
    <property type="match status" value="1"/>
</dbReference>
<feature type="transmembrane region" description="Helical" evidence="9">
    <location>
        <begin position="109"/>
        <end position="131"/>
    </location>
</feature>
<feature type="transmembrane region" description="Helical" evidence="9">
    <location>
        <begin position="638"/>
        <end position="658"/>
    </location>
</feature>
<comment type="caution">
    <text evidence="10">The sequence shown here is derived from an EMBL/GenBank/DDBJ whole genome shotgun (WGS) entry which is preliminary data.</text>
</comment>
<feature type="transmembrane region" description="Helical" evidence="9">
    <location>
        <begin position="345"/>
        <end position="362"/>
    </location>
</feature>
<evidence type="ECO:0000313" key="10">
    <source>
        <dbReference type="EMBL" id="CAK8674322.1"/>
    </source>
</evidence>
<feature type="transmembrane region" description="Helical" evidence="9">
    <location>
        <begin position="137"/>
        <end position="158"/>
    </location>
</feature>
<feature type="transmembrane region" description="Helical" evidence="9">
    <location>
        <begin position="83"/>
        <end position="102"/>
    </location>
</feature>
<keyword evidence="3 8" id="KW-0812">Transmembrane</keyword>
<dbReference type="InterPro" id="IPR018456">
    <property type="entry name" value="PTR2_symporter_CS"/>
</dbReference>
<proteinExistence type="inferred from homology"/>
<keyword evidence="11" id="KW-1185">Reference proteome</keyword>
<reference evidence="10 11" key="1">
    <citation type="submission" date="2024-02" db="EMBL/GenBank/DDBJ databases">
        <authorList>
            <person name="Daric V."/>
            <person name="Darras S."/>
        </authorList>
    </citation>
    <scope>NUCLEOTIDE SEQUENCE [LARGE SCALE GENOMIC DNA]</scope>
</reference>
<organism evidence="10 11">
    <name type="scientific">Clavelina lepadiformis</name>
    <name type="common">Light-bulb sea squirt</name>
    <name type="synonym">Ascidia lepadiformis</name>
    <dbReference type="NCBI Taxonomy" id="159417"/>
    <lineage>
        <taxon>Eukaryota</taxon>
        <taxon>Metazoa</taxon>
        <taxon>Chordata</taxon>
        <taxon>Tunicata</taxon>
        <taxon>Ascidiacea</taxon>
        <taxon>Aplousobranchia</taxon>
        <taxon>Clavelinidae</taxon>
        <taxon>Clavelina</taxon>
    </lineage>
</organism>
<keyword evidence="4" id="KW-0769">Symport</keyword>
<evidence type="ECO:0000256" key="1">
    <source>
        <dbReference type="ARBA" id="ARBA00004141"/>
    </source>
</evidence>
<evidence type="ECO:0000256" key="3">
    <source>
        <dbReference type="ARBA" id="ARBA00022692"/>
    </source>
</evidence>
<accession>A0ABP0F3M7</accession>
<feature type="transmembrane region" description="Helical" evidence="9">
    <location>
        <begin position="179"/>
        <end position="199"/>
    </location>
</feature>
<dbReference type="Proteomes" id="UP001642483">
    <property type="component" value="Unassembled WGS sequence"/>
</dbReference>
<dbReference type="EMBL" id="CAWYQH010000013">
    <property type="protein sequence ID" value="CAK8674322.1"/>
    <property type="molecule type" value="Genomic_DNA"/>
</dbReference>
<keyword evidence="7 9" id="KW-0472">Membrane</keyword>
<protein>
    <recommendedName>
        <fullName evidence="12">Solute carrier family 15 member 2</fullName>
    </recommendedName>
</protein>
<name>A0ABP0F3M7_CLALP</name>
<keyword evidence="6 9" id="KW-1133">Transmembrane helix</keyword>
<feature type="transmembrane region" description="Helical" evidence="9">
    <location>
        <begin position="211"/>
        <end position="230"/>
    </location>
</feature>
<dbReference type="PROSITE" id="PS01022">
    <property type="entry name" value="PTR2_1"/>
    <property type="match status" value="1"/>
</dbReference>
<sequence>MANQSEKTYLLPKSNISDADDATDGSKASRKEKSRFPFCIFFILGNEFCERYSFYGMRTILVLYLKYYLLWDATTSTAVFHSFNVLCYLFPLFGAILADSWWGRYKTILWLSVVYAVGMVVNTLGAVGPLGNLTAHAALSCTGLLIIAIGTGGIKPCVAAFGGDQFEAVQENYRRSFFSLFYFAINAGSLLSTFLSPLIREQVKCFGDDCYALAFGIPAILMVVALVFFVTGTRWYKRLPPSGNILVKVTKAIWCAIRNRWKTEKKFRTKDHWIDYALRDDESNATLLRDIKYMLSVLVLFIPLPLFWTLFDQQGSRWTLQAVKMDGYVGGLRILPDQMQICNPLLIVILIPLLEVTLYPCLHRFKINFSPLRRMAFGMILAGMSFVVAALVHMKIDVNYTAVPVNQHQTSLRVINAANCPLVVNSTVYPDWRATRTNGTVIGGLRLEPTNASETLEQFVRPGTFKVSYRCGDDVTQQQERVQLQGLTVYDLIISNNGSKSLKAVLSSHPTKKSDDGKSFVRIVNMLNTTVKVNGKTLLPDKRERLAVDKGRNILAVRAHDVSYAMNYSVGTGGLYTLVLRGKNADVTLLQFTDINPNVVSIFWLIPQYFLITLGEVFLSVTGLEFSYSQAPPSMKSVLQSFWLLTVSVGNIIVLIVAETRLITKQTDEYFLFSGLIAVAAIIFIILAIRYRYVDESEFETNDDSLIEEESTLKED</sequence>
<feature type="transmembrane region" description="Helical" evidence="9">
    <location>
        <begin position="602"/>
        <end position="626"/>
    </location>
</feature>
<evidence type="ECO:0000256" key="4">
    <source>
        <dbReference type="ARBA" id="ARBA00022847"/>
    </source>
</evidence>
<evidence type="ECO:0008006" key="12">
    <source>
        <dbReference type="Google" id="ProtNLM"/>
    </source>
</evidence>
<dbReference type="SUPFAM" id="SSF103473">
    <property type="entry name" value="MFS general substrate transporter"/>
    <property type="match status" value="2"/>
</dbReference>
<dbReference type="InterPro" id="IPR036259">
    <property type="entry name" value="MFS_trans_sf"/>
</dbReference>
<comment type="similarity">
    <text evidence="2 8">Belongs to the major facilitator superfamily. Proton-dependent oligopeptide transporter (POT/PTR) (TC 2.A.17) family.</text>
</comment>
<feature type="transmembrane region" description="Helical" evidence="9">
    <location>
        <begin position="374"/>
        <end position="394"/>
    </location>
</feature>
<evidence type="ECO:0000256" key="9">
    <source>
        <dbReference type="SAM" id="Phobius"/>
    </source>
</evidence>
<keyword evidence="5" id="KW-0653">Protein transport</keyword>
<evidence type="ECO:0000256" key="6">
    <source>
        <dbReference type="ARBA" id="ARBA00022989"/>
    </source>
</evidence>
<evidence type="ECO:0000256" key="7">
    <source>
        <dbReference type="ARBA" id="ARBA00023136"/>
    </source>
</evidence>
<evidence type="ECO:0000313" key="11">
    <source>
        <dbReference type="Proteomes" id="UP001642483"/>
    </source>
</evidence>
<gene>
    <name evidence="10" type="ORF">CVLEPA_LOCUS4034</name>
</gene>
<dbReference type="InterPro" id="IPR000109">
    <property type="entry name" value="POT_fam"/>
</dbReference>